<organism evidence="3 4">
    <name type="scientific">Armillaria solidipes</name>
    <dbReference type="NCBI Taxonomy" id="1076256"/>
    <lineage>
        <taxon>Eukaryota</taxon>
        <taxon>Fungi</taxon>
        <taxon>Dikarya</taxon>
        <taxon>Basidiomycota</taxon>
        <taxon>Agaricomycotina</taxon>
        <taxon>Agaricomycetes</taxon>
        <taxon>Agaricomycetidae</taxon>
        <taxon>Agaricales</taxon>
        <taxon>Marasmiineae</taxon>
        <taxon>Physalacriaceae</taxon>
        <taxon>Armillaria</taxon>
    </lineage>
</organism>
<dbReference type="InterPro" id="IPR001810">
    <property type="entry name" value="F-box_dom"/>
</dbReference>
<accession>A0A2H3BYU1</accession>
<dbReference type="CDD" id="cd09917">
    <property type="entry name" value="F-box_SF"/>
    <property type="match status" value="1"/>
</dbReference>
<evidence type="ECO:0000256" key="1">
    <source>
        <dbReference type="SAM" id="MobiDB-lite"/>
    </source>
</evidence>
<feature type="compositionally biased region" description="Basic and acidic residues" evidence="1">
    <location>
        <begin position="26"/>
        <end position="44"/>
    </location>
</feature>
<evidence type="ECO:0000313" key="4">
    <source>
        <dbReference type="Proteomes" id="UP000218334"/>
    </source>
</evidence>
<dbReference type="AlphaFoldDB" id="A0A2H3BYU1"/>
<feature type="domain" description="F-box" evidence="2">
    <location>
        <begin position="82"/>
        <end position="131"/>
    </location>
</feature>
<name>A0A2H3BYU1_9AGAR</name>
<evidence type="ECO:0000313" key="3">
    <source>
        <dbReference type="EMBL" id="PBK72142.1"/>
    </source>
</evidence>
<feature type="compositionally biased region" description="Polar residues" evidence="1">
    <location>
        <begin position="1"/>
        <end position="12"/>
    </location>
</feature>
<evidence type="ECO:0000259" key="2">
    <source>
        <dbReference type="PROSITE" id="PS50181"/>
    </source>
</evidence>
<keyword evidence="4" id="KW-1185">Reference proteome</keyword>
<dbReference type="Proteomes" id="UP000218334">
    <property type="component" value="Unassembled WGS sequence"/>
</dbReference>
<sequence length="666" mass="76666">MQPKSSVRTSEPPSKRKSLAEPEDEDNKKDGDRGRDKELRPSPEKRRRTSPNTVGTTKQKKAKKNRRPRSRKLRNLKKWQNLSLLPTMPLDILLMICGMLPSRDLINLSRVDAKFCRTLTANNVSFVWRAVRETEEGIEPPRGVPEYRWVELLFGKQVCALCHIKSASVIWRLRRRVCKQCLEANLICASKVKSRFPGVGDDILNLIPHMNTDPEKLGSHEGSYWISDVTDIQAKMEELKAGPGSSKRLADFRTDQKKLVEDMDKDVGRCEEWTRANARKKANESKRLEEERFSMIKTRLLDLGYTEGNVEGIRRKINTMQDVELTPQGWNRTRSRLEAAIEKNQVQRAKAARNEALISRFGIVERIVGKRSRQFLPVVWREMPLPVDVCMFPIFRDILELPTEHAVTKHSFADAVKELPNLVADWQRQRESKLRVLVPPQKTGQVDPLKLATTVFSCKRRCRAIITNADIWRHKCVTYLSYASESNHRDLTNVDDLYYNLGNTEHSFDRARSALAASLVRLASRDPATTTAEEMDSLNLEFLCMSDRITTYDLPDRGKGSGRPVLSWRECVQRDGRGSDFRLRSPKDDAKKRLVVREGCEFTWNPTLFHCQHCSDDISPQVYEYLVEHLQDEHGVDDPLMDRILFLTPGEYIPAAQLTPLYIVRF</sequence>
<proteinExistence type="predicted"/>
<dbReference type="EMBL" id="KZ293422">
    <property type="protein sequence ID" value="PBK72142.1"/>
    <property type="molecule type" value="Genomic_DNA"/>
</dbReference>
<feature type="region of interest" description="Disordered" evidence="1">
    <location>
        <begin position="1"/>
        <end position="73"/>
    </location>
</feature>
<dbReference type="SUPFAM" id="SSF81383">
    <property type="entry name" value="F-box domain"/>
    <property type="match status" value="1"/>
</dbReference>
<feature type="compositionally biased region" description="Basic residues" evidence="1">
    <location>
        <begin position="58"/>
        <end position="73"/>
    </location>
</feature>
<dbReference type="InterPro" id="IPR036047">
    <property type="entry name" value="F-box-like_dom_sf"/>
</dbReference>
<gene>
    <name evidence="3" type="ORF">ARMSODRAFT_1082623</name>
</gene>
<protein>
    <recommendedName>
        <fullName evidence="2">F-box domain-containing protein</fullName>
    </recommendedName>
</protein>
<dbReference type="STRING" id="1076256.A0A2H3BYU1"/>
<reference evidence="4" key="1">
    <citation type="journal article" date="2017" name="Nat. Ecol. Evol.">
        <title>Genome expansion and lineage-specific genetic innovations in the forest pathogenic fungi Armillaria.</title>
        <authorList>
            <person name="Sipos G."/>
            <person name="Prasanna A.N."/>
            <person name="Walter M.C."/>
            <person name="O'Connor E."/>
            <person name="Balint B."/>
            <person name="Krizsan K."/>
            <person name="Kiss B."/>
            <person name="Hess J."/>
            <person name="Varga T."/>
            <person name="Slot J."/>
            <person name="Riley R."/>
            <person name="Boka B."/>
            <person name="Rigling D."/>
            <person name="Barry K."/>
            <person name="Lee J."/>
            <person name="Mihaltcheva S."/>
            <person name="LaButti K."/>
            <person name="Lipzen A."/>
            <person name="Waldron R."/>
            <person name="Moloney N.M."/>
            <person name="Sperisen C."/>
            <person name="Kredics L."/>
            <person name="Vagvoelgyi C."/>
            <person name="Patrignani A."/>
            <person name="Fitzpatrick D."/>
            <person name="Nagy I."/>
            <person name="Doyle S."/>
            <person name="Anderson J.B."/>
            <person name="Grigoriev I.V."/>
            <person name="Gueldener U."/>
            <person name="Muensterkoetter M."/>
            <person name="Nagy L.G."/>
        </authorList>
    </citation>
    <scope>NUCLEOTIDE SEQUENCE [LARGE SCALE GENOMIC DNA]</scope>
    <source>
        <strain evidence="4">28-4</strain>
    </source>
</reference>
<dbReference type="PROSITE" id="PS50181">
    <property type="entry name" value="FBOX"/>
    <property type="match status" value="1"/>
</dbReference>